<keyword evidence="2" id="KW-0732">Signal</keyword>
<organism evidence="3 4">
    <name type="scientific">Tulasnella calospora MUT 4182</name>
    <dbReference type="NCBI Taxonomy" id="1051891"/>
    <lineage>
        <taxon>Eukaryota</taxon>
        <taxon>Fungi</taxon>
        <taxon>Dikarya</taxon>
        <taxon>Basidiomycota</taxon>
        <taxon>Agaricomycotina</taxon>
        <taxon>Agaricomycetes</taxon>
        <taxon>Cantharellales</taxon>
        <taxon>Tulasnellaceae</taxon>
        <taxon>Tulasnella</taxon>
    </lineage>
</organism>
<proteinExistence type="predicted"/>
<evidence type="ECO:0000313" key="4">
    <source>
        <dbReference type="Proteomes" id="UP000054248"/>
    </source>
</evidence>
<dbReference type="AlphaFoldDB" id="A0A0C3Q6F5"/>
<evidence type="ECO:0000256" key="1">
    <source>
        <dbReference type="SAM" id="Phobius"/>
    </source>
</evidence>
<dbReference type="HOGENOM" id="CLU_2293758_0_0_1"/>
<keyword evidence="1" id="KW-1133">Transmembrane helix</keyword>
<feature type="chain" id="PRO_5002168379" evidence="2">
    <location>
        <begin position="23"/>
        <end position="101"/>
    </location>
</feature>
<evidence type="ECO:0000313" key="3">
    <source>
        <dbReference type="EMBL" id="KIO24945.1"/>
    </source>
</evidence>
<name>A0A0C3Q6F5_9AGAM</name>
<feature type="signal peptide" evidence="2">
    <location>
        <begin position="1"/>
        <end position="22"/>
    </location>
</feature>
<dbReference type="Proteomes" id="UP000054248">
    <property type="component" value="Unassembled WGS sequence"/>
</dbReference>
<keyword evidence="1" id="KW-0472">Membrane</keyword>
<protein>
    <submittedName>
        <fullName evidence="3">Uncharacterized protein</fullName>
    </submittedName>
</protein>
<reference evidence="3 4" key="1">
    <citation type="submission" date="2014-04" db="EMBL/GenBank/DDBJ databases">
        <authorList>
            <consortium name="DOE Joint Genome Institute"/>
            <person name="Kuo A."/>
            <person name="Girlanda M."/>
            <person name="Perotto S."/>
            <person name="Kohler A."/>
            <person name="Nagy L.G."/>
            <person name="Floudas D."/>
            <person name="Copeland A."/>
            <person name="Barry K.W."/>
            <person name="Cichocki N."/>
            <person name="Veneault-Fourrey C."/>
            <person name="LaButti K."/>
            <person name="Lindquist E.A."/>
            <person name="Lipzen A."/>
            <person name="Lundell T."/>
            <person name="Morin E."/>
            <person name="Murat C."/>
            <person name="Sun H."/>
            <person name="Tunlid A."/>
            <person name="Henrissat B."/>
            <person name="Grigoriev I.V."/>
            <person name="Hibbett D.S."/>
            <person name="Martin F."/>
            <person name="Nordberg H.P."/>
            <person name="Cantor M.N."/>
            <person name="Hua S.X."/>
        </authorList>
    </citation>
    <scope>NUCLEOTIDE SEQUENCE [LARGE SCALE GENOMIC DNA]</scope>
    <source>
        <strain evidence="3 4">MUT 4182</strain>
    </source>
</reference>
<dbReference type="OrthoDB" id="3299686at2759"/>
<feature type="transmembrane region" description="Helical" evidence="1">
    <location>
        <begin position="55"/>
        <end position="79"/>
    </location>
</feature>
<reference evidence="4" key="2">
    <citation type="submission" date="2015-01" db="EMBL/GenBank/DDBJ databases">
        <title>Evolutionary Origins and Diversification of the Mycorrhizal Mutualists.</title>
        <authorList>
            <consortium name="DOE Joint Genome Institute"/>
            <consortium name="Mycorrhizal Genomics Consortium"/>
            <person name="Kohler A."/>
            <person name="Kuo A."/>
            <person name="Nagy L.G."/>
            <person name="Floudas D."/>
            <person name="Copeland A."/>
            <person name="Barry K.W."/>
            <person name="Cichocki N."/>
            <person name="Veneault-Fourrey C."/>
            <person name="LaButti K."/>
            <person name="Lindquist E.A."/>
            <person name="Lipzen A."/>
            <person name="Lundell T."/>
            <person name="Morin E."/>
            <person name="Murat C."/>
            <person name="Riley R."/>
            <person name="Ohm R."/>
            <person name="Sun H."/>
            <person name="Tunlid A."/>
            <person name="Henrissat B."/>
            <person name="Grigoriev I.V."/>
            <person name="Hibbett D.S."/>
            <person name="Martin F."/>
        </authorList>
    </citation>
    <scope>NUCLEOTIDE SEQUENCE [LARGE SCALE GENOMIC DNA]</scope>
    <source>
        <strain evidence="4">MUT 4182</strain>
    </source>
</reference>
<keyword evidence="4" id="KW-1185">Reference proteome</keyword>
<accession>A0A0C3Q6F5</accession>
<gene>
    <name evidence="3" type="ORF">M407DRAFT_25694</name>
</gene>
<dbReference type="EMBL" id="KN823051">
    <property type="protein sequence ID" value="KIO24945.1"/>
    <property type="molecule type" value="Genomic_DNA"/>
</dbReference>
<evidence type="ECO:0000256" key="2">
    <source>
        <dbReference type="SAM" id="SignalP"/>
    </source>
</evidence>
<sequence length="101" mass="10630">MTGGMATLILGWLCAFHDPVEGGGSILSVLRNGPFTIMEGSGSAASQTHGQTLRILTFSAFASHLVSVASTILVTLLAYRAATQWLRASENPDDVNLTPIQ</sequence>
<keyword evidence="1" id="KW-0812">Transmembrane</keyword>